<dbReference type="EMBL" id="KV425689">
    <property type="protein sequence ID" value="KZT18327.1"/>
    <property type="molecule type" value="Genomic_DNA"/>
</dbReference>
<proteinExistence type="predicted"/>
<evidence type="ECO:0000313" key="1">
    <source>
        <dbReference type="EMBL" id="KZT18327.1"/>
    </source>
</evidence>
<dbReference type="OrthoDB" id="3271094at2759"/>
<name>A0A165MH53_9AGAM</name>
<organism evidence="1 2">
    <name type="scientific">Neolentinus lepideus HHB14362 ss-1</name>
    <dbReference type="NCBI Taxonomy" id="1314782"/>
    <lineage>
        <taxon>Eukaryota</taxon>
        <taxon>Fungi</taxon>
        <taxon>Dikarya</taxon>
        <taxon>Basidiomycota</taxon>
        <taxon>Agaricomycotina</taxon>
        <taxon>Agaricomycetes</taxon>
        <taxon>Gloeophyllales</taxon>
        <taxon>Gloeophyllaceae</taxon>
        <taxon>Neolentinus</taxon>
    </lineage>
</organism>
<reference evidence="1 2" key="1">
    <citation type="journal article" date="2016" name="Mol. Biol. Evol.">
        <title>Comparative Genomics of Early-Diverging Mushroom-Forming Fungi Provides Insights into the Origins of Lignocellulose Decay Capabilities.</title>
        <authorList>
            <person name="Nagy L.G."/>
            <person name="Riley R."/>
            <person name="Tritt A."/>
            <person name="Adam C."/>
            <person name="Daum C."/>
            <person name="Floudas D."/>
            <person name="Sun H."/>
            <person name="Yadav J.S."/>
            <person name="Pangilinan J."/>
            <person name="Larsson K.H."/>
            <person name="Matsuura K."/>
            <person name="Barry K."/>
            <person name="Labutti K."/>
            <person name="Kuo R."/>
            <person name="Ohm R.A."/>
            <person name="Bhattacharya S.S."/>
            <person name="Shirouzu T."/>
            <person name="Yoshinaga Y."/>
            <person name="Martin F.M."/>
            <person name="Grigoriev I.V."/>
            <person name="Hibbett D.S."/>
        </authorList>
    </citation>
    <scope>NUCLEOTIDE SEQUENCE [LARGE SCALE GENOMIC DNA]</scope>
    <source>
        <strain evidence="1 2">HHB14362 ss-1</strain>
    </source>
</reference>
<gene>
    <name evidence="1" type="ORF">NEOLEDRAFT_175408</name>
</gene>
<protein>
    <submittedName>
        <fullName evidence="1">Uncharacterized protein</fullName>
    </submittedName>
</protein>
<keyword evidence="2" id="KW-1185">Reference proteome</keyword>
<accession>A0A165MH53</accession>
<dbReference type="Proteomes" id="UP000076761">
    <property type="component" value="Unassembled WGS sequence"/>
</dbReference>
<dbReference type="PANTHER" id="PTHR38886">
    <property type="entry name" value="SESA DOMAIN-CONTAINING PROTEIN"/>
    <property type="match status" value="1"/>
</dbReference>
<dbReference type="InParanoid" id="A0A165MH53"/>
<dbReference type="AlphaFoldDB" id="A0A165MH53"/>
<evidence type="ECO:0000313" key="2">
    <source>
        <dbReference type="Proteomes" id="UP000076761"/>
    </source>
</evidence>
<sequence>MPMIAPPTFSSFGDIVAAVQLIVAIIKVLSNTTDAPRRYQALLADLRTTGNLLKSLDRATQNRTVSSDDARSIKAELESCRQLLVDFYALVNKYTTSLGDGGSGNWIRRLQWTLLRQKDINAFKLKLQKHQRTISMFALSMLCSNSNRAVEESRQQAVALANIDNVLQDFLGRVDSGALRTVISAELGHTFDGALGRLVSGNQRRLPEDLTLVLKSRERYSDVLSLRTDDASAFLTALQKALYDPSTLVFDIRSRAIYTQ</sequence>
<dbReference type="PANTHER" id="PTHR38886:SF1">
    <property type="entry name" value="NACHT-NTPASE AND P-LOOP NTPASES N-TERMINAL DOMAIN-CONTAINING PROTEIN"/>
    <property type="match status" value="1"/>
</dbReference>